<reference evidence="1" key="1">
    <citation type="submission" date="2018-05" db="EMBL/GenBank/DDBJ databases">
        <authorList>
            <person name="Lanie J.A."/>
            <person name="Ng W.-L."/>
            <person name="Kazmierczak K.M."/>
            <person name="Andrzejewski T.M."/>
            <person name="Davidsen T.M."/>
            <person name="Wayne K.J."/>
            <person name="Tettelin H."/>
            <person name="Glass J.I."/>
            <person name="Rusch D."/>
            <person name="Podicherti R."/>
            <person name="Tsui H.-C.T."/>
            <person name="Winkler M.E."/>
        </authorList>
    </citation>
    <scope>NUCLEOTIDE SEQUENCE</scope>
</reference>
<gene>
    <name evidence="1" type="ORF">METZ01_LOCUS264599</name>
</gene>
<protein>
    <recommendedName>
        <fullName evidence="2">Arginine decarboxylase</fullName>
    </recommendedName>
</protein>
<dbReference type="GO" id="GO:0003824">
    <property type="term" value="F:catalytic activity"/>
    <property type="evidence" value="ECO:0007669"/>
    <property type="project" value="InterPro"/>
</dbReference>
<organism evidence="1">
    <name type="scientific">marine metagenome</name>
    <dbReference type="NCBI Taxonomy" id="408172"/>
    <lineage>
        <taxon>unclassified sequences</taxon>
        <taxon>metagenomes</taxon>
        <taxon>ecological metagenomes</taxon>
    </lineage>
</organism>
<evidence type="ECO:0000313" key="1">
    <source>
        <dbReference type="EMBL" id="SVC11745.1"/>
    </source>
</evidence>
<dbReference type="Gene3D" id="2.40.37.10">
    <property type="entry name" value="Lyase, Ornithine Decarboxylase, Chain A, domain 1"/>
    <property type="match status" value="1"/>
</dbReference>
<feature type="non-terminal residue" evidence="1">
    <location>
        <position position="69"/>
    </location>
</feature>
<dbReference type="InterPro" id="IPR009006">
    <property type="entry name" value="Ala_racemase/Decarboxylase_C"/>
</dbReference>
<name>A0A382JJ98_9ZZZZ</name>
<dbReference type="AlphaFoldDB" id="A0A382JJ98"/>
<sequence>MPVLKNIGTTLSCGSLVNPDKNNWSVDHARDLYGIERWGAGYFNINSAGRVVAQPLQEVGGRVELTEVV</sequence>
<accession>A0A382JJ98</accession>
<proteinExistence type="predicted"/>
<dbReference type="EMBL" id="UINC01074498">
    <property type="protein sequence ID" value="SVC11745.1"/>
    <property type="molecule type" value="Genomic_DNA"/>
</dbReference>
<evidence type="ECO:0008006" key="2">
    <source>
        <dbReference type="Google" id="ProtNLM"/>
    </source>
</evidence>